<evidence type="ECO:0000256" key="1">
    <source>
        <dbReference type="SAM" id="Phobius"/>
    </source>
</evidence>
<dbReference type="Proteomes" id="UP000014174">
    <property type="component" value="Unassembled WGS sequence"/>
</dbReference>
<feature type="transmembrane region" description="Helical" evidence="1">
    <location>
        <begin position="43"/>
        <end position="66"/>
    </location>
</feature>
<accession>R9GYL6</accession>
<proteinExistence type="predicted"/>
<gene>
    <name evidence="2" type="ORF">ADIARSV_0211</name>
</gene>
<keyword evidence="3" id="KW-1185">Reference proteome</keyword>
<comment type="caution">
    <text evidence="2">The sequence shown here is derived from an EMBL/GenBank/DDBJ whole genome shotgun (WGS) entry which is preliminary data.</text>
</comment>
<organism evidence="2 3">
    <name type="scientific">Arcticibacter svalbardensis MN12-7</name>
    <dbReference type="NCBI Taxonomy" id="1150600"/>
    <lineage>
        <taxon>Bacteria</taxon>
        <taxon>Pseudomonadati</taxon>
        <taxon>Bacteroidota</taxon>
        <taxon>Sphingobacteriia</taxon>
        <taxon>Sphingobacteriales</taxon>
        <taxon>Sphingobacteriaceae</taxon>
        <taxon>Arcticibacter</taxon>
    </lineage>
</organism>
<name>R9GYL6_9SPHI</name>
<sequence>MFRVSEDDESLDTNPELLEVLEVFVLLHAENKNRILLKRVKNFIFLILLFKHVIGIYVLLSVYLGIMAL</sequence>
<dbReference type="STRING" id="1150600.ADIARSV_0211"/>
<protein>
    <submittedName>
        <fullName evidence="2">Uncharacterized protein</fullName>
    </submittedName>
</protein>
<reference evidence="2 3" key="1">
    <citation type="journal article" date="2013" name="Genome Announc.">
        <title>Draft Genome Sequence of Arcticibacter svalbardensis Strain MN12-7T, a Member of the Family Sphingobacteriaceae Isolated from an Arctic Soil Sample.</title>
        <authorList>
            <person name="Shivaji S."/>
            <person name="Ara S."/>
            <person name="Prasad S."/>
            <person name="Manasa B.P."/>
            <person name="Begum Z."/>
            <person name="Singh A."/>
            <person name="Kumar Pinnaka A."/>
        </authorList>
    </citation>
    <scope>NUCLEOTIDE SEQUENCE [LARGE SCALE GENOMIC DNA]</scope>
    <source>
        <strain evidence="2 3">MN12-7</strain>
    </source>
</reference>
<keyword evidence="1" id="KW-0472">Membrane</keyword>
<keyword evidence="1" id="KW-1133">Transmembrane helix</keyword>
<evidence type="ECO:0000313" key="2">
    <source>
        <dbReference type="EMBL" id="EOR96580.1"/>
    </source>
</evidence>
<keyword evidence="1" id="KW-0812">Transmembrane</keyword>
<evidence type="ECO:0000313" key="3">
    <source>
        <dbReference type="Proteomes" id="UP000014174"/>
    </source>
</evidence>
<dbReference type="AlphaFoldDB" id="R9GYL6"/>
<dbReference type="EMBL" id="AQPN01000008">
    <property type="protein sequence ID" value="EOR96580.1"/>
    <property type="molecule type" value="Genomic_DNA"/>
</dbReference>